<dbReference type="PANTHER" id="PTHR21496:SF23">
    <property type="entry name" value="3-PHENYLPROPIONATE_CINNAMIC ACID DIOXYGENASE FERREDOXIN SUBUNIT"/>
    <property type="match status" value="1"/>
</dbReference>
<evidence type="ECO:0000256" key="1">
    <source>
        <dbReference type="ARBA" id="ARBA00022714"/>
    </source>
</evidence>
<dbReference type="PANTHER" id="PTHR21496">
    <property type="entry name" value="FERREDOXIN-RELATED"/>
    <property type="match status" value="1"/>
</dbReference>
<evidence type="ECO:0000256" key="3">
    <source>
        <dbReference type="ARBA" id="ARBA00023004"/>
    </source>
</evidence>
<dbReference type="GO" id="GO:0051537">
    <property type="term" value="F:2 iron, 2 sulfur cluster binding"/>
    <property type="evidence" value="ECO:0007669"/>
    <property type="project" value="UniProtKB-KW"/>
</dbReference>
<dbReference type="eggNOG" id="COG2146">
    <property type="taxonomic scope" value="Bacteria"/>
</dbReference>
<dbReference type="Gene3D" id="2.102.10.10">
    <property type="entry name" value="Rieske [2Fe-2S] iron-sulphur domain"/>
    <property type="match status" value="1"/>
</dbReference>
<dbReference type="InterPro" id="IPR036922">
    <property type="entry name" value="Rieske_2Fe-2S_sf"/>
</dbReference>
<dbReference type="InterPro" id="IPR017941">
    <property type="entry name" value="Rieske_2Fe-2S"/>
</dbReference>
<dbReference type="Proteomes" id="UP000616785">
    <property type="component" value="Unassembled WGS sequence"/>
</dbReference>
<evidence type="ECO:0000313" key="5">
    <source>
        <dbReference type="EMBL" id="MBH1640583.1"/>
    </source>
</evidence>
<proteinExistence type="predicted"/>
<keyword evidence="1" id="KW-0001">2Fe-2S</keyword>
<keyword evidence="4" id="KW-0411">Iron-sulfur</keyword>
<protein>
    <submittedName>
        <fullName evidence="5">Non-heme iron oxygenase ferredoxin subunit</fullName>
    </submittedName>
</protein>
<evidence type="ECO:0000256" key="4">
    <source>
        <dbReference type="ARBA" id="ARBA00023014"/>
    </source>
</evidence>
<accession>A0A0K2IHC0</accession>
<dbReference type="EMBL" id="JADUNO010000050">
    <property type="protein sequence ID" value="MBH1640583.1"/>
    <property type="molecule type" value="Genomic_DNA"/>
</dbReference>
<evidence type="ECO:0000256" key="2">
    <source>
        <dbReference type="ARBA" id="ARBA00022723"/>
    </source>
</evidence>
<evidence type="ECO:0000313" key="6">
    <source>
        <dbReference type="Proteomes" id="UP000616785"/>
    </source>
</evidence>
<reference evidence="5" key="1">
    <citation type="submission" date="2020-11" db="EMBL/GenBank/DDBJ databases">
        <title>Enhanced detection system for hospital associated transmission using whole genome sequencing surveillance.</title>
        <authorList>
            <person name="Harrison L.H."/>
            <person name="Van Tyne D."/>
            <person name="Marsh J.W."/>
            <person name="Griffith M.P."/>
            <person name="Snyder D.J."/>
            <person name="Cooper V.S."/>
            <person name="Mustapha M."/>
        </authorList>
    </citation>
    <scope>NUCLEOTIDE SEQUENCE</scope>
    <source>
        <strain evidence="5">STEN00092</strain>
    </source>
</reference>
<keyword evidence="2" id="KW-0479">Metal-binding</keyword>
<dbReference type="RefSeq" id="WP_005412525.1">
    <property type="nucleotide sequence ID" value="NZ_CAXYHH010000046.1"/>
</dbReference>
<dbReference type="CDD" id="cd03528">
    <property type="entry name" value="Rieske_RO_ferredoxin"/>
    <property type="match status" value="1"/>
</dbReference>
<keyword evidence="3" id="KW-0408">Iron</keyword>
<dbReference type="Pfam" id="PF00355">
    <property type="entry name" value="Rieske"/>
    <property type="match status" value="1"/>
</dbReference>
<organism evidence="5 6">
    <name type="scientific">Stenotrophomonas maltophilia</name>
    <name type="common">Pseudomonas maltophilia</name>
    <name type="synonym">Xanthomonas maltophilia</name>
    <dbReference type="NCBI Taxonomy" id="40324"/>
    <lineage>
        <taxon>Bacteria</taxon>
        <taxon>Pseudomonadati</taxon>
        <taxon>Pseudomonadota</taxon>
        <taxon>Gammaproteobacteria</taxon>
        <taxon>Lysobacterales</taxon>
        <taxon>Lysobacteraceae</taxon>
        <taxon>Stenotrophomonas</taxon>
        <taxon>Stenotrophomonas maltophilia group</taxon>
    </lineage>
</organism>
<comment type="caution">
    <text evidence="5">The sequence shown here is derived from an EMBL/GenBank/DDBJ whole genome shotgun (WGS) entry which is preliminary data.</text>
</comment>
<gene>
    <name evidence="5" type="ORF">I5U57_14095</name>
</gene>
<name>A0A0K2IHC0_STEMA</name>
<sequence>MSEAWTFVCAGNELLPGEMKSVFDEVTGTPIVVFNLDGELYALEDQCTHEEFELSSGEFNTTEGSVECVLHGARFDVRDGRALCAPAYSPVPKFPVKREHDAVWTRDDRD</sequence>
<dbReference type="AlphaFoldDB" id="A0A0K2IHC0"/>
<dbReference type="PROSITE" id="PS51296">
    <property type="entry name" value="RIESKE"/>
    <property type="match status" value="1"/>
</dbReference>
<dbReference type="SUPFAM" id="SSF50022">
    <property type="entry name" value="ISP domain"/>
    <property type="match status" value="1"/>
</dbReference>
<dbReference type="GO" id="GO:0046872">
    <property type="term" value="F:metal ion binding"/>
    <property type="evidence" value="ECO:0007669"/>
    <property type="project" value="UniProtKB-KW"/>
</dbReference>